<evidence type="ECO:0000313" key="2">
    <source>
        <dbReference type="EMBL" id="TWU48112.1"/>
    </source>
</evidence>
<dbReference type="GO" id="GO:0008168">
    <property type="term" value="F:methyltransferase activity"/>
    <property type="evidence" value="ECO:0007669"/>
    <property type="project" value="UniProtKB-KW"/>
</dbReference>
<accession>A0A5C6EGI9</accession>
<dbReference type="Pfam" id="PF13649">
    <property type="entry name" value="Methyltransf_25"/>
    <property type="match status" value="1"/>
</dbReference>
<evidence type="ECO:0000313" key="3">
    <source>
        <dbReference type="Proteomes" id="UP000317977"/>
    </source>
</evidence>
<feature type="domain" description="Methyltransferase" evidence="1">
    <location>
        <begin position="71"/>
        <end position="151"/>
    </location>
</feature>
<dbReference type="Gene3D" id="3.40.50.150">
    <property type="entry name" value="Vaccinia Virus protein VP39"/>
    <property type="match status" value="1"/>
</dbReference>
<name>A0A5C6EGI9_9BACT</name>
<dbReference type="Proteomes" id="UP000317977">
    <property type="component" value="Unassembled WGS sequence"/>
</dbReference>
<dbReference type="SUPFAM" id="SSF53335">
    <property type="entry name" value="S-adenosyl-L-methionine-dependent methyltransferases"/>
    <property type="match status" value="1"/>
</dbReference>
<dbReference type="GO" id="GO:0032259">
    <property type="term" value="P:methylation"/>
    <property type="evidence" value="ECO:0007669"/>
    <property type="project" value="UniProtKB-KW"/>
</dbReference>
<proteinExistence type="predicted"/>
<sequence>MCQANKVKTRLLAHIQEMSKAMNRQSKFASIYKDHEWGSTSRSGPGSELFRLKEYVDCLEKVVAREDIQSVVDIGCGDWSFSRNVDWSRVDYTGVDIVPSLSEELNREHGSDKMRFACADLTSDELPSADLCICKDVLQHLSNESVQKFLSGNLKRYRYALLTNDYRKMKRNRFSVFGTMREFQEPNSETVDGGSRPIRLTEEPFNLPAEQLVLFDMQIGRTLFTKETLLWTRE</sequence>
<dbReference type="AlphaFoldDB" id="A0A5C6EGI9"/>
<reference evidence="2 3" key="1">
    <citation type="submission" date="2019-02" db="EMBL/GenBank/DDBJ databases">
        <title>Deep-cultivation of Planctomycetes and their phenomic and genomic characterization uncovers novel biology.</title>
        <authorList>
            <person name="Wiegand S."/>
            <person name="Jogler M."/>
            <person name="Boedeker C."/>
            <person name="Pinto D."/>
            <person name="Vollmers J."/>
            <person name="Rivas-Marin E."/>
            <person name="Kohn T."/>
            <person name="Peeters S.H."/>
            <person name="Heuer A."/>
            <person name="Rast P."/>
            <person name="Oberbeckmann S."/>
            <person name="Bunk B."/>
            <person name="Jeske O."/>
            <person name="Meyerdierks A."/>
            <person name="Storesund J.E."/>
            <person name="Kallscheuer N."/>
            <person name="Luecker S."/>
            <person name="Lage O.M."/>
            <person name="Pohl T."/>
            <person name="Merkel B.J."/>
            <person name="Hornburger P."/>
            <person name="Mueller R.-W."/>
            <person name="Bruemmer F."/>
            <person name="Labrenz M."/>
            <person name="Spormann A.M."/>
            <person name="Op Den Camp H."/>
            <person name="Overmann J."/>
            <person name="Amann R."/>
            <person name="Jetten M.S.M."/>
            <person name="Mascher T."/>
            <person name="Medema M.H."/>
            <person name="Devos D.P."/>
            <person name="Kaster A.-K."/>
            <person name="Ovreas L."/>
            <person name="Rohde M."/>
            <person name="Galperin M.Y."/>
            <person name="Jogler C."/>
        </authorList>
    </citation>
    <scope>NUCLEOTIDE SEQUENCE [LARGE SCALE GENOMIC DNA]</scope>
    <source>
        <strain evidence="2 3">Poly59</strain>
    </source>
</reference>
<keyword evidence="2" id="KW-0489">Methyltransferase</keyword>
<dbReference type="CDD" id="cd02440">
    <property type="entry name" value="AdoMet_MTases"/>
    <property type="match status" value="1"/>
</dbReference>
<keyword evidence="3" id="KW-1185">Reference proteome</keyword>
<protein>
    <submittedName>
        <fullName evidence="2">Methyltransferase domain protein</fullName>
    </submittedName>
</protein>
<dbReference type="EMBL" id="SJPX01000005">
    <property type="protein sequence ID" value="TWU48112.1"/>
    <property type="molecule type" value="Genomic_DNA"/>
</dbReference>
<dbReference type="InterPro" id="IPR029063">
    <property type="entry name" value="SAM-dependent_MTases_sf"/>
</dbReference>
<keyword evidence="2" id="KW-0808">Transferase</keyword>
<evidence type="ECO:0000259" key="1">
    <source>
        <dbReference type="Pfam" id="PF13649"/>
    </source>
</evidence>
<dbReference type="InterPro" id="IPR041698">
    <property type="entry name" value="Methyltransf_25"/>
</dbReference>
<organism evidence="2 3">
    <name type="scientific">Rubripirellula reticaptiva</name>
    <dbReference type="NCBI Taxonomy" id="2528013"/>
    <lineage>
        <taxon>Bacteria</taxon>
        <taxon>Pseudomonadati</taxon>
        <taxon>Planctomycetota</taxon>
        <taxon>Planctomycetia</taxon>
        <taxon>Pirellulales</taxon>
        <taxon>Pirellulaceae</taxon>
        <taxon>Rubripirellula</taxon>
    </lineage>
</organism>
<comment type="caution">
    <text evidence="2">The sequence shown here is derived from an EMBL/GenBank/DDBJ whole genome shotgun (WGS) entry which is preliminary data.</text>
</comment>
<gene>
    <name evidence="2" type="ORF">Poly59_49570</name>
</gene>